<dbReference type="EMBL" id="JAHVKP010000001">
    <property type="protein sequence ID" value="MBY6217370.1"/>
    <property type="molecule type" value="Genomic_DNA"/>
</dbReference>
<evidence type="ECO:0000256" key="2">
    <source>
        <dbReference type="SAM" id="Phobius"/>
    </source>
</evidence>
<protein>
    <submittedName>
        <fullName evidence="4">Prolyl oligopeptidase family serine peptidase</fullName>
    </submittedName>
</protein>
<accession>A0A9Q3RZG8</accession>
<proteinExistence type="predicted"/>
<reference evidence="4" key="1">
    <citation type="submission" date="2021-06" db="EMBL/GenBank/DDBJ databases">
        <title>50 bacteria genomes isolated from Dapeng, Shenzhen, China.</title>
        <authorList>
            <person name="Zheng W."/>
            <person name="Yu S."/>
            <person name="Huang Y."/>
        </authorList>
    </citation>
    <scope>NUCLEOTIDE SEQUENCE</scope>
    <source>
        <strain evidence="4">DP4N28-2</strain>
    </source>
</reference>
<dbReference type="GO" id="GO:0004252">
    <property type="term" value="F:serine-type endopeptidase activity"/>
    <property type="evidence" value="ECO:0007669"/>
    <property type="project" value="TreeGrafter"/>
</dbReference>
<dbReference type="Proteomes" id="UP000824927">
    <property type="component" value="Unassembled WGS sequence"/>
</dbReference>
<dbReference type="InterPro" id="IPR029058">
    <property type="entry name" value="AB_hydrolase_fold"/>
</dbReference>
<dbReference type="SUPFAM" id="SSF50993">
    <property type="entry name" value="Peptidase/esterase 'gauge' domain"/>
    <property type="match status" value="1"/>
</dbReference>
<feature type="domain" description="Peptidase S9 prolyl oligopeptidase catalytic" evidence="3">
    <location>
        <begin position="466"/>
        <end position="674"/>
    </location>
</feature>
<dbReference type="Pfam" id="PF00326">
    <property type="entry name" value="Peptidase_S9"/>
    <property type="match status" value="1"/>
</dbReference>
<dbReference type="InterPro" id="IPR001375">
    <property type="entry name" value="Peptidase_S9_cat"/>
</dbReference>
<keyword evidence="1" id="KW-0378">Hydrolase</keyword>
<dbReference type="Gene3D" id="3.40.50.1820">
    <property type="entry name" value="alpha/beta hydrolase"/>
    <property type="match status" value="1"/>
</dbReference>
<dbReference type="AlphaFoldDB" id="A0A9Q3RZG8"/>
<evidence type="ECO:0000259" key="3">
    <source>
        <dbReference type="Pfam" id="PF00326"/>
    </source>
</evidence>
<dbReference type="RefSeq" id="WP_222404504.1">
    <property type="nucleotide sequence ID" value="NZ_JAHVKP010000001.1"/>
</dbReference>
<keyword evidence="2" id="KW-0472">Membrane</keyword>
<keyword evidence="2" id="KW-1133">Transmembrane helix</keyword>
<evidence type="ECO:0000256" key="1">
    <source>
        <dbReference type="ARBA" id="ARBA00022801"/>
    </source>
</evidence>
<evidence type="ECO:0000313" key="5">
    <source>
        <dbReference type="Proteomes" id="UP000824927"/>
    </source>
</evidence>
<sequence length="678" mass="75913">MELAILDSAQGRLRLQLLEGQGIVWSLVAGFALAMVALVFSGVVSAQPLAAQAQKPSEIPVEAFAGRSQLNSAKLSESGSRFAFVVVEGDKRILAVHDSDTLEPLVAIDLGDREGFNWFQWAGDDRILISTRMRLTKLQYSAETKLHAFDIPTRQLHFIGFEDQGWEGDDVLHTDKHGRYVILSVSERRFTPPAVWRFPLDGSGASAAVLVQKPEKEVRQWFADDEGVVRLGMSWTSRADIKIYFRSGPEDRYRRVTKVKGGDDDALDAWDVMGIYAGRDTGYAMVDDDDGKTILREIDYSEGELGNVVYENPRWSIDSVVIRRGEGPVGVRYTDDEPRTEWLEPEMQKIQSKLEAALPGSRVRIIDSAGMDRMLVMQSGDADPGALYVFTPSRMSLDLFANLRPLVDEKLLSQTQAHDIVARDGTRMRAFLTLPKDRPAKGLPMVIMPHGGPYGVRDTMVYDDWTQLLASRGYAVLRPNYRGSGGYGEAFERLGDGQIGRAMQDDIDDAYDWAVTQGIADPARVCLFGASYGGYASMWGTLRNPERYRCGASFAGVVDWEDLLAYDSQYLGRGRIRKRWYKDIWTPRITGDDEFDLSMISVSDQIARLERPLFVAHGIQDMRVPFDQFEQLSRAAQSAGVEIEMLEIEDDHYLGDSAEEARFLKALLAFLETHNPAD</sequence>
<gene>
    <name evidence="4" type="ORF">KUV31_03335</name>
</gene>
<dbReference type="GO" id="GO:0006508">
    <property type="term" value="P:proteolysis"/>
    <property type="evidence" value="ECO:0007669"/>
    <property type="project" value="InterPro"/>
</dbReference>
<keyword evidence="2" id="KW-0812">Transmembrane</keyword>
<dbReference type="PANTHER" id="PTHR42776">
    <property type="entry name" value="SERINE PEPTIDASE S9 FAMILY MEMBER"/>
    <property type="match status" value="1"/>
</dbReference>
<evidence type="ECO:0000313" key="4">
    <source>
        <dbReference type="EMBL" id="MBY6217370.1"/>
    </source>
</evidence>
<name>A0A9Q3RZG8_9SPHN</name>
<organism evidence="4 5">
    <name type="scientific">Qipengyuania aquimaris</name>
    <dbReference type="NCBI Taxonomy" id="255984"/>
    <lineage>
        <taxon>Bacteria</taxon>
        <taxon>Pseudomonadati</taxon>
        <taxon>Pseudomonadota</taxon>
        <taxon>Alphaproteobacteria</taxon>
        <taxon>Sphingomonadales</taxon>
        <taxon>Erythrobacteraceae</taxon>
        <taxon>Qipengyuania</taxon>
    </lineage>
</organism>
<dbReference type="PANTHER" id="PTHR42776:SF27">
    <property type="entry name" value="DIPEPTIDYL PEPTIDASE FAMILY MEMBER 6"/>
    <property type="match status" value="1"/>
</dbReference>
<dbReference type="SUPFAM" id="SSF53474">
    <property type="entry name" value="alpha/beta-Hydrolases"/>
    <property type="match status" value="1"/>
</dbReference>
<feature type="transmembrane region" description="Helical" evidence="2">
    <location>
        <begin position="22"/>
        <end position="44"/>
    </location>
</feature>
<comment type="caution">
    <text evidence="4">The sequence shown here is derived from an EMBL/GenBank/DDBJ whole genome shotgun (WGS) entry which is preliminary data.</text>
</comment>